<dbReference type="EMBL" id="JASNJE010000019">
    <property type="protein sequence ID" value="MDK3074390.1"/>
    <property type="molecule type" value="Genomic_DNA"/>
</dbReference>
<keyword evidence="7 11" id="KW-1133">Transmembrane helix</keyword>
<dbReference type="InterPro" id="IPR006202">
    <property type="entry name" value="Neur_chan_lig-bd"/>
</dbReference>
<feature type="transmembrane region" description="Helical" evidence="11">
    <location>
        <begin position="257"/>
        <end position="278"/>
    </location>
</feature>
<keyword evidence="16" id="KW-1185">Reference proteome</keyword>
<dbReference type="SUPFAM" id="SSF63712">
    <property type="entry name" value="Nicotinic receptor ligand binding domain-like"/>
    <property type="match status" value="1"/>
</dbReference>
<sequence>MRQTIFSLLCCLFAVLVVTPLAATAQQAQEQNPCALPSYRTDVRPDPTGEPTEVLIGMRLVDLLAINDVDQTISLDLSIRMQWTDSRLAAWEGCKLPIGSIWFPKLALKNSGRIFERWPDMVSVGEGGRIIYLQRSSGTFSSYHKLGEFPFDTQNISLHFFPLDWSAEKLVFMNDTAFTGASEVLNISDWQFLGIKAALREANFEFLDQVRAGYDLTITAKRHLSFYMWKIFLPITMIVMMSWSVFWIDPAQYGTQIGLSATTVLTMVAFIFATTSMLPSLGYFTMLDRYIALATLFVFLALLQSLTTSFLVSRKHVEQAKTLDIVSRFAFPIGFVAICWLVYSKAI</sequence>
<dbReference type="Gene3D" id="1.20.58.390">
    <property type="entry name" value="Neurotransmitter-gated ion-channel transmembrane domain"/>
    <property type="match status" value="1"/>
</dbReference>
<dbReference type="RefSeq" id="WP_284486323.1">
    <property type="nucleotide sequence ID" value="NZ_JASNJE010000019.1"/>
</dbReference>
<dbReference type="PRINTS" id="PR00253">
    <property type="entry name" value="GABAARECEPTR"/>
</dbReference>
<dbReference type="InterPro" id="IPR006201">
    <property type="entry name" value="Neur_channel"/>
</dbReference>
<keyword evidence="10" id="KW-0407">Ion channel</keyword>
<dbReference type="Pfam" id="PF02931">
    <property type="entry name" value="Neur_chan_LBD"/>
    <property type="match status" value="1"/>
</dbReference>
<dbReference type="Pfam" id="PF02932">
    <property type="entry name" value="Neur_chan_memb"/>
    <property type="match status" value="1"/>
</dbReference>
<feature type="domain" description="Neurotransmitter-gated ion-channel transmembrane" evidence="14">
    <location>
        <begin position="232"/>
        <end position="318"/>
    </location>
</feature>
<dbReference type="InterPro" id="IPR006028">
    <property type="entry name" value="GABAA/Glycine_rcpt"/>
</dbReference>
<keyword evidence="6 12" id="KW-0732">Signal</keyword>
<evidence type="ECO:0000256" key="11">
    <source>
        <dbReference type="SAM" id="Phobius"/>
    </source>
</evidence>
<evidence type="ECO:0000259" key="13">
    <source>
        <dbReference type="Pfam" id="PF02931"/>
    </source>
</evidence>
<evidence type="ECO:0000313" key="15">
    <source>
        <dbReference type="EMBL" id="MDK3074390.1"/>
    </source>
</evidence>
<dbReference type="PANTHER" id="PTHR18945">
    <property type="entry name" value="NEUROTRANSMITTER GATED ION CHANNEL"/>
    <property type="match status" value="1"/>
</dbReference>
<evidence type="ECO:0000256" key="9">
    <source>
        <dbReference type="ARBA" id="ARBA00023136"/>
    </source>
</evidence>
<evidence type="ECO:0000256" key="3">
    <source>
        <dbReference type="ARBA" id="ARBA00022448"/>
    </source>
</evidence>
<feature type="transmembrane region" description="Helical" evidence="11">
    <location>
        <begin position="226"/>
        <end position="248"/>
    </location>
</feature>
<evidence type="ECO:0000256" key="12">
    <source>
        <dbReference type="SAM" id="SignalP"/>
    </source>
</evidence>
<evidence type="ECO:0000313" key="16">
    <source>
        <dbReference type="Proteomes" id="UP001227126"/>
    </source>
</evidence>
<comment type="subcellular location">
    <subcellularLocation>
        <location evidence="2">Cell membrane</location>
    </subcellularLocation>
    <subcellularLocation>
        <location evidence="1">Membrane</location>
        <topology evidence="1">Multi-pass membrane protein</topology>
    </subcellularLocation>
</comment>
<organism evidence="15 16">
    <name type="scientific">Sedimentitalea xiamensis</name>
    <dbReference type="NCBI Taxonomy" id="3050037"/>
    <lineage>
        <taxon>Bacteria</taxon>
        <taxon>Pseudomonadati</taxon>
        <taxon>Pseudomonadota</taxon>
        <taxon>Alphaproteobacteria</taxon>
        <taxon>Rhodobacterales</taxon>
        <taxon>Paracoccaceae</taxon>
        <taxon>Sedimentitalea</taxon>
    </lineage>
</organism>
<keyword evidence="4" id="KW-1003">Cell membrane</keyword>
<dbReference type="InterPro" id="IPR036734">
    <property type="entry name" value="Neur_chan_lig-bd_sf"/>
</dbReference>
<evidence type="ECO:0000256" key="1">
    <source>
        <dbReference type="ARBA" id="ARBA00004141"/>
    </source>
</evidence>
<evidence type="ECO:0000256" key="10">
    <source>
        <dbReference type="ARBA" id="ARBA00023303"/>
    </source>
</evidence>
<keyword evidence="3" id="KW-0813">Transport</keyword>
<evidence type="ECO:0000256" key="2">
    <source>
        <dbReference type="ARBA" id="ARBA00004236"/>
    </source>
</evidence>
<dbReference type="Gene3D" id="2.70.170.10">
    <property type="entry name" value="Neurotransmitter-gated ion-channel ligand-binding domain"/>
    <property type="match status" value="1"/>
</dbReference>
<protein>
    <recommendedName>
        <fullName evidence="17">Neurotransmitter-gated ion-channel ligand binding domain-containing protein</fullName>
    </recommendedName>
</protein>
<reference evidence="15 16" key="1">
    <citation type="submission" date="2023-05" db="EMBL/GenBank/DDBJ databases">
        <title>Sedimentitalea sp. nov. JM2-8.</title>
        <authorList>
            <person name="Huang J."/>
        </authorList>
    </citation>
    <scope>NUCLEOTIDE SEQUENCE [LARGE SCALE GENOMIC DNA]</scope>
    <source>
        <strain evidence="15 16">JM2-8</strain>
    </source>
</reference>
<feature type="transmembrane region" description="Helical" evidence="11">
    <location>
        <begin position="325"/>
        <end position="343"/>
    </location>
</feature>
<accession>A0ABT7FHD0</accession>
<gene>
    <name evidence="15" type="ORF">QO034_14915</name>
</gene>
<comment type="caution">
    <text evidence="15">The sequence shown here is derived from an EMBL/GenBank/DDBJ whole genome shotgun (WGS) entry which is preliminary data.</text>
</comment>
<evidence type="ECO:0000256" key="6">
    <source>
        <dbReference type="ARBA" id="ARBA00022729"/>
    </source>
</evidence>
<evidence type="ECO:0000256" key="4">
    <source>
        <dbReference type="ARBA" id="ARBA00022475"/>
    </source>
</evidence>
<dbReference type="InterPro" id="IPR036719">
    <property type="entry name" value="Neuro-gated_channel_TM_sf"/>
</dbReference>
<evidence type="ECO:0000256" key="5">
    <source>
        <dbReference type="ARBA" id="ARBA00022692"/>
    </source>
</evidence>
<dbReference type="CDD" id="cd18988">
    <property type="entry name" value="LGIC_ECD_bact"/>
    <property type="match status" value="1"/>
</dbReference>
<dbReference type="SUPFAM" id="SSF90112">
    <property type="entry name" value="Neurotransmitter-gated ion-channel transmembrane pore"/>
    <property type="match status" value="1"/>
</dbReference>
<feature type="signal peptide" evidence="12">
    <location>
        <begin position="1"/>
        <end position="22"/>
    </location>
</feature>
<name>A0ABT7FHD0_9RHOB</name>
<dbReference type="CDD" id="cd19050">
    <property type="entry name" value="LGIC_TM_bact"/>
    <property type="match status" value="1"/>
</dbReference>
<keyword evidence="8" id="KW-0406">Ion transport</keyword>
<evidence type="ECO:0000256" key="8">
    <source>
        <dbReference type="ARBA" id="ARBA00023065"/>
    </source>
</evidence>
<evidence type="ECO:0008006" key="17">
    <source>
        <dbReference type="Google" id="ProtNLM"/>
    </source>
</evidence>
<evidence type="ECO:0000256" key="7">
    <source>
        <dbReference type="ARBA" id="ARBA00022989"/>
    </source>
</evidence>
<evidence type="ECO:0000259" key="14">
    <source>
        <dbReference type="Pfam" id="PF02932"/>
    </source>
</evidence>
<feature type="transmembrane region" description="Helical" evidence="11">
    <location>
        <begin position="290"/>
        <end position="313"/>
    </location>
</feature>
<feature type="domain" description="Neurotransmitter-gated ion-channel ligand-binding" evidence="13">
    <location>
        <begin position="38"/>
        <end position="188"/>
    </location>
</feature>
<dbReference type="Proteomes" id="UP001227126">
    <property type="component" value="Unassembled WGS sequence"/>
</dbReference>
<keyword evidence="9 11" id="KW-0472">Membrane</keyword>
<feature type="chain" id="PRO_5047373835" description="Neurotransmitter-gated ion-channel ligand binding domain-containing protein" evidence="12">
    <location>
        <begin position="23"/>
        <end position="347"/>
    </location>
</feature>
<proteinExistence type="predicted"/>
<keyword evidence="5 11" id="KW-0812">Transmembrane</keyword>
<dbReference type="InterPro" id="IPR006029">
    <property type="entry name" value="Neurotrans-gated_channel_TM"/>
</dbReference>
<dbReference type="InterPro" id="IPR038050">
    <property type="entry name" value="Neuro_actylchol_rec"/>
</dbReference>